<dbReference type="InterPro" id="IPR054319">
    <property type="entry name" value="PspC-rel_ToastRack"/>
</dbReference>
<evidence type="ECO:0000259" key="9">
    <source>
        <dbReference type="Pfam" id="PF22571"/>
    </source>
</evidence>
<feature type="domain" description="Phage shock protein PspC N-terminal" evidence="8">
    <location>
        <begin position="112"/>
        <end position="169"/>
    </location>
</feature>
<organism evidence="11 12">
    <name type="scientific">Psychroflexus salis</name>
    <dbReference type="NCBI Taxonomy" id="1526574"/>
    <lineage>
        <taxon>Bacteria</taxon>
        <taxon>Pseudomonadati</taxon>
        <taxon>Bacteroidota</taxon>
        <taxon>Flavobacteriia</taxon>
        <taxon>Flavobacteriales</taxon>
        <taxon>Flavobacteriaceae</taxon>
        <taxon>Psychroflexus</taxon>
    </lineage>
</organism>
<dbReference type="InterPro" id="IPR007168">
    <property type="entry name" value="Phageshock_PspC_N"/>
</dbReference>
<evidence type="ECO:0000313" key="12">
    <source>
        <dbReference type="Proteomes" id="UP000599688"/>
    </source>
</evidence>
<evidence type="ECO:0008006" key="13">
    <source>
        <dbReference type="Google" id="ProtNLM"/>
    </source>
</evidence>
<dbReference type="RefSeq" id="WP_188406880.1">
    <property type="nucleotide sequence ID" value="NZ_BMGL01000013.1"/>
</dbReference>
<evidence type="ECO:0000256" key="6">
    <source>
        <dbReference type="SAM" id="Coils"/>
    </source>
</evidence>
<sequence>MNKTINISLGKQFFHIDEEAYAVLKNYLDAINSYLVNEEGSDEILADVEARIAELLTEKLQSEREVVQIAEVERIIKIMGQPSDYKVDHEEDDFSQAKNNNFQNESHQAKNKKFYRDEEKNLLGGICAGLAHNLGTDILWMRIIWLVLFFLSYGTFTILYIVLWIVVPAARTTAQKLAMMGEPINISNIEKKVKENTEKAASYAKNFDYEKAAQNGKSTVTRFVEQLTEILSKVANVLVKIIGFILVFIAGLSLAGMFISFISFGSISFLDIADFNLSNEGPFVFEAPVWLQMLTFFCIAAIPVYFLFLAGLKIINHKLKLFKLRTVVIFLALWFIAIAYVSFLGIRKGIASNITSEVVVLQDLQASIKDTLSIQMIPNLNYTEQIYRSSTNQIKYNPEKGEDILVGTSIYIAIQPSNDTIPKLRISKKSSGKSTKEARSNAQLISYSYTQNENDLLLDAFYTSDIALQDMDLKLNLILYLPDGLYFKVDKNVSVFKDYRQTNYLKFTDNSSDVFQVQDYELVCTTCIQNKPKNQNHE</sequence>
<evidence type="ECO:0000313" key="11">
    <source>
        <dbReference type="EMBL" id="GGE20192.1"/>
    </source>
</evidence>
<feature type="coiled-coil region" evidence="6">
    <location>
        <begin position="45"/>
        <end position="73"/>
    </location>
</feature>
<feature type="transmembrane region" description="Helical" evidence="7">
    <location>
        <begin position="324"/>
        <end position="346"/>
    </location>
</feature>
<comment type="caution">
    <text evidence="11">The sequence shown here is derived from an EMBL/GenBank/DDBJ whole genome shotgun (WGS) entry which is preliminary data.</text>
</comment>
<proteinExistence type="predicted"/>
<protein>
    <recommendedName>
        <fullName evidence="13">Phage shock protein C (PspC) family protein</fullName>
    </recommendedName>
</protein>
<keyword evidence="2" id="KW-1003">Cell membrane</keyword>
<comment type="subcellular location">
    <subcellularLocation>
        <location evidence="1">Cell membrane</location>
        <topology evidence="1">Single-pass membrane protein</topology>
    </subcellularLocation>
</comment>
<dbReference type="InterPro" id="IPR054321">
    <property type="entry name" value="PspC-rel_TM"/>
</dbReference>
<evidence type="ECO:0000256" key="3">
    <source>
        <dbReference type="ARBA" id="ARBA00022692"/>
    </source>
</evidence>
<evidence type="ECO:0000256" key="5">
    <source>
        <dbReference type="ARBA" id="ARBA00023136"/>
    </source>
</evidence>
<keyword evidence="4 7" id="KW-1133">Transmembrane helix</keyword>
<dbReference type="Pfam" id="PF04024">
    <property type="entry name" value="PspC"/>
    <property type="match status" value="1"/>
</dbReference>
<feature type="transmembrane region" description="Helical" evidence="7">
    <location>
        <begin position="241"/>
        <end position="269"/>
    </location>
</feature>
<evidence type="ECO:0000259" key="8">
    <source>
        <dbReference type="Pfam" id="PF04024"/>
    </source>
</evidence>
<evidence type="ECO:0000256" key="7">
    <source>
        <dbReference type="SAM" id="Phobius"/>
    </source>
</evidence>
<dbReference type="PANTHER" id="PTHR33885">
    <property type="entry name" value="PHAGE SHOCK PROTEIN C"/>
    <property type="match status" value="1"/>
</dbReference>
<feature type="domain" description="PspC-related ToastRack" evidence="10">
    <location>
        <begin position="399"/>
        <end position="530"/>
    </location>
</feature>
<gene>
    <name evidence="11" type="ORF">GCM10010831_21640</name>
</gene>
<feature type="transmembrane region" description="Helical" evidence="7">
    <location>
        <begin position="289"/>
        <end position="312"/>
    </location>
</feature>
<keyword evidence="5 7" id="KW-0472">Membrane</keyword>
<feature type="domain" description="PspC-related transmembrane region" evidence="9">
    <location>
        <begin position="210"/>
        <end position="347"/>
    </location>
</feature>
<keyword evidence="3 7" id="KW-0812">Transmembrane</keyword>
<evidence type="ECO:0000256" key="2">
    <source>
        <dbReference type="ARBA" id="ARBA00022475"/>
    </source>
</evidence>
<dbReference type="PANTHER" id="PTHR33885:SF3">
    <property type="entry name" value="PHAGE SHOCK PROTEIN C"/>
    <property type="match status" value="1"/>
</dbReference>
<dbReference type="GO" id="GO:0005886">
    <property type="term" value="C:plasma membrane"/>
    <property type="evidence" value="ECO:0007669"/>
    <property type="project" value="UniProtKB-SubCell"/>
</dbReference>
<reference evidence="11 12" key="1">
    <citation type="journal article" date="2014" name="Int. J. Syst. Evol. Microbiol.">
        <title>Complete genome sequence of Corynebacterium casei LMG S-19264T (=DSM 44701T), isolated from a smear-ripened cheese.</title>
        <authorList>
            <consortium name="US DOE Joint Genome Institute (JGI-PGF)"/>
            <person name="Walter F."/>
            <person name="Albersmeier A."/>
            <person name="Kalinowski J."/>
            <person name="Ruckert C."/>
        </authorList>
    </citation>
    <scope>NUCLEOTIDE SEQUENCE [LARGE SCALE GENOMIC DNA]</scope>
    <source>
        <strain evidence="11 12">CGMCC 1.12925</strain>
    </source>
</reference>
<dbReference type="Pfam" id="PF22571">
    <property type="entry name" value="LiaI-LiaF-TM_PspC"/>
    <property type="match status" value="1"/>
</dbReference>
<feature type="transmembrane region" description="Helical" evidence="7">
    <location>
        <begin position="143"/>
        <end position="167"/>
    </location>
</feature>
<dbReference type="InterPro" id="IPR052027">
    <property type="entry name" value="PspC"/>
</dbReference>
<keyword evidence="12" id="KW-1185">Reference proteome</keyword>
<accession>A0A917EC55</accession>
<dbReference type="EMBL" id="BMGL01000013">
    <property type="protein sequence ID" value="GGE20192.1"/>
    <property type="molecule type" value="Genomic_DNA"/>
</dbReference>
<keyword evidence="6" id="KW-0175">Coiled coil</keyword>
<dbReference type="Proteomes" id="UP000599688">
    <property type="component" value="Unassembled WGS sequence"/>
</dbReference>
<dbReference type="Pfam" id="PF22744">
    <property type="entry name" value="Toast-rack_PspC-Cterm"/>
    <property type="match status" value="1"/>
</dbReference>
<dbReference type="AlphaFoldDB" id="A0A917EC55"/>
<evidence type="ECO:0000256" key="1">
    <source>
        <dbReference type="ARBA" id="ARBA00004162"/>
    </source>
</evidence>
<name>A0A917EC55_9FLAO</name>
<evidence type="ECO:0000256" key="4">
    <source>
        <dbReference type="ARBA" id="ARBA00022989"/>
    </source>
</evidence>
<evidence type="ECO:0000259" key="10">
    <source>
        <dbReference type="Pfam" id="PF22744"/>
    </source>
</evidence>